<accession>A0A498CJZ5</accession>
<reference evidence="1 2" key="1">
    <citation type="submission" date="2018-10" db="EMBL/GenBank/DDBJ databases">
        <title>Anaerotruncus faecis sp. nov., isolated from human feces.</title>
        <authorList>
            <person name="Wang Y.-J."/>
        </authorList>
    </citation>
    <scope>NUCLEOTIDE SEQUENCE [LARGE SCALE GENOMIC DNA]</scope>
    <source>
        <strain evidence="1 2">22A2-44</strain>
    </source>
</reference>
<evidence type="ECO:0000313" key="1">
    <source>
        <dbReference type="EMBL" id="RLL08108.1"/>
    </source>
</evidence>
<organism evidence="1 2">
    <name type="scientific">Anaerotruncus massiliensis</name>
    <name type="common">ex Liu et al. 2021</name>
    <dbReference type="NCBI Taxonomy" id="2321404"/>
    <lineage>
        <taxon>Bacteria</taxon>
        <taxon>Bacillati</taxon>
        <taxon>Bacillota</taxon>
        <taxon>Clostridia</taxon>
        <taxon>Eubacteriales</taxon>
        <taxon>Oscillospiraceae</taxon>
        <taxon>Anaerotruncus</taxon>
    </lineage>
</organism>
<dbReference type="EMBL" id="RCHT01000037">
    <property type="protein sequence ID" value="RLL08108.1"/>
    <property type="molecule type" value="Genomic_DNA"/>
</dbReference>
<evidence type="ECO:0000313" key="2">
    <source>
        <dbReference type="Proteomes" id="UP000276301"/>
    </source>
</evidence>
<keyword evidence="2" id="KW-1185">Reference proteome</keyword>
<gene>
    <name evidence="1" type="ORF">D4A47_12640</name>
</gene>
<dbReference type="AlphaFoldDB" id="A0A498CJZ5"/>
<dbReference type="Proteomes" id="UP000276301">
    <property type="component" value="Unassembled WGS sequence"/>
</dbReference>
<name>A0A498CJZ5_9FIRM</name>
<comment type="caution">
    <text evidence="1">The sequence shown here is derived from an EMBL/GenBank/DDBJ whole genome shotgun (WGS) entry which is preliminary data.</text>
</comment>
<protein>
    <submittedName>
        <fullName evidence="1">Uncharacterized protein</fullName>
    </submittedName>
</protein>
<sequence length="96" mass="10747">MPQPPCPSIGPQSSTVLQRPSYLWSSTIIEQSLLLLRLTSAAMLAVLPLTLKVLSIPPISIQRADPETARNRTTMQTRSRKTVFFHVQHSFIISFT</sequence>
<proteinExistence type="predicted"/>